<feature type="transmembrane region" description="Helical" evidence="1">
    <location>
        <begin position="474"/>
        <end position="491"/>
    </location>
</feature>
<feature type="transmembrane region" description="Helical" evidence="1">
    <location>
        <begin position="53"/>
        <end position="74"/>
    </location>
</feature>
<evidence type="ECO:0000259" key="2">
    <source>
        <dbReference type="Pfam" id="PF01433"/>
    </source>
</evidence>
<dbReference type="Pfam" id="PF01433">
    <property type="entry name" value="Peptidase_M1"/>
    <property type="match status" value="1"/>
</dbReference>
<protein>
    <recommendedName>
        <fullName evidence="2">Peptidase M1 membrane alanine aminopeptidase domain-containing protein</fullName>
    </recommendedName>
</protein>
<feature type="transmembrane region" description="Helical" evidence="1">
    <location>
        <begin position="563"/>
        <end position="581"/>
    </location>
</feature>
<keyword evidence="1" id="KW-0812">Transmembrane</keyword>
<feature type="domain" description="Peptidase M1 membrane alanine aminopeptidase" evidence="2">
    <location>
        <begin position="855"/>
        <end position="1062"/>
    </location>
</feature>
<evidence type="ECO:0000256" key="1">
    <source>
        <dbReference type="SAM" id="Phobius"/>
    </source>
</evidence>
<feature type="transmembrane region" description="Helical" evidence="1">
    <location>
        <begin position="168"/>
        <end position="188"/>
    </location>
</feature>
<dbReference type="SUPFAM" id="SSF55486">
    <property type="entry name" value="Metalloproteases ('zincins'), catalytic domain"/>
    <property type="match status" value="1"/>
</dbReference>
<name>A0ABR6X4L9_9BURK</name>
<keyword evidence="1" id="KW-0472">Membrane</keyword>
<dbReference type="EMBL" id="JACOFW010000009">
    <property type="protein sequence ID" value="MBC3807643.1"/>
    <property type="molecule type" value="Genomic_DNA"/>
</dbReference>
<feature type="transmembrane region" description="Helical" evidence="1">
    <location>
        <begin position="100"/>
        <end position="125"/>
    </location>
</feature>
<feature type="transmembrane region" description="Helical" evidence="1">
    <location>
        <begin position="414"/>
        <end position="435"/>
    </location>
</feature>
<feature type="transmembrane region" description="Helical" evidence="1">
    <location>
        <begin position="137"/>
        <end position="161"/>
    </location>
</feature>
<gene>
    <name evidence="3" type="ORF">H8K52_09840</name>
</gene>
<feature type="transmembrane region" description="Helical" evidence="1">
    <location>
        <begin position="364"/>
        <end position="385"/>
    </location>
</feature>
<feature type="transmembrane region" description="Helical" evidence="1">
    <location>
        <begin position="322"/>
        <end position="344"/>
    </location>
</feature>
<dbReference type="RefSeq" id="WP_186922730.1">
    <property type="nucleotide sequence ID" value="NZ_JACOFW010000009.1"/>
</dbReference>
<dbReference type="InterPro" id="IPR027268">
    <property type="entry name" value="Peptidase_M4/M1_CTD_sf"/>
</dbReference>
<feature type="transmembrane region" description="Helical" evidence="1">
    <location>
        <begin position="246"/>
        <end position="265"/>
    </location>
</feature>
<keyword evidence="1" id="KW-1133">Transmembrane helix</keyword>
<accession>A0ABR6X4L9</accession>
<dbReference type="Gene3D" id="1.10.390.10">
    <property type="entry name" value="Neutral Protease Domain 2"/>
    <property type="match status" value="1"/>
</dbReference>
<keyword evidence="4" id="KW-1185">Reference proteome</keyword>
<comment type="caution">
    <text evidence="3">The sequence shown here is derived from an EMBL/GenBank/DDBJ whole genome shotgun (WGS) entry which is preliminary data.</text>
</comment>
<feature type="transmembrane region" description="Helical" evidence="1">
    <location>
        <begin position="447"/>
        <end position="467"/>
    </location>
</feature>
<organism evidence="3 4">
    <name type="scientific">Undibacterium seohonense</name>
    <dbReference type="NCBI Taxonomy" id="1344950"/>
    <lineage>
        <taxon>Bacteria</taxon>
        <taxon>Pseudomonadati</taxon>
        <taxon>Pseudomonadota</taxon>
        <taxon>Betaproteobacteria</taxon>
        <taxon>Burkholderiales</taxon>
        <taxon>Oxalobacteraceae</taxon>
        <taxon>Undibacterium</taxon>
    </lineage>
</organism>
<dbReference type="InterPro" id="IPR014782">
    <property type="entry name" value="Peptidase_M1_dom"/>
</dbReference>
<feature type="transmembrane region" description="Helical" evidence="1">
    <location>
        <begin position="524"/>
        <end position="543"/>
    </location>
</feature>
<evidence type="ECO:0000313" key="3">
    <source>
        <dbReference type="EMBL" id="MBC3807643.1"/>
    </source>
</evidence>
<evidence type="ECO:0000313" key="4">
    <source>
        <dbReference type="Proteomes" id="UP000648257"/>
    </source>
</evidence>
<feature type="transmembrane region" description="Helical" evidence="1">
    <location>
        <begin position="12"/>
        <end position="33"/>
    </location>
</feature>
<reference evidence="3 4" key="1">
    <citation type="submission" date="2020-08" db="EMBL/GenBank/DDBJ databases">
        <title>Novel species isolated from subtropical streams in China.</title>
        <authorList>
            <person name="Lu H."/>
        </authorList>
    </citation>
    <scope>NUCLEOTIDE SEQUENCE [LARGE SCALE GENOMIC DNA]</scope>
    <source>
        <strain evidence="3 4">KACC 16656</strain>
    </source>
</reference>
<dbReference type="Proteomes" id="UP000648257">
    <property type="component" value="Unassembled WGS sequence"/>
</dbReference>
<sequence length="1182" mass="135067">MLNRLVLFELKLYLKQAGFWLGILLFCALASLITTQRGSAFLYANSSYAITQTLLFISPNIIFLVCALATPVLLRDSQYKTESMIFTTPLDKFHYMMSRFLGLFLAALLVMFAMLLAMIVTSFFLDAKQIGPFRPHYYLSSFAIFIMPSVLLCTSIIFATAIFTKNMLAIYVAAIIVYVLYVIASVLGNSPLLARSSPLTSGNYGFSALLEPYGLIAYFEQSAYWVNAQRNQMEPQLSGSLLSNRLLWIAISLSMFAYTYQRFSFKLQEERSKKVELETTSSGLKIQPYQAVVPNHQFEDFHIDIWFSKLKIEYASLARAKVFWVLMILTIVFVAVHLTVEMLTGPINGAQPYYASSELVLESLLDPFIIFGKLVAVIYAVELYWNDRAINAYAIIDATPTSNFTFFLAKLSNVLAILFSLITAGMLTAIVFQLLRGITDLNFSAYALLYYYAGVPILSVALLSLLLQCFAKHKAVGFLLAIGVFSLDILWKTLNVKHPLLVFAYSPKFYFSEMANTIYHHEAFHWYGFYWLSLGAIFGLLAVQYWRRGEHLISTSWTRSSKAWLAGFMLCFVGSGSYVFYQTNIFNTYISAKDKLAWMEQYEKQYSQYKDLPQPTITSVNFQVDVEPEQRSYQAKAQLQISNQSAQPISKILVNVLKQPHIQQSMQIKGAKLISYDAAYQSYWFALEPAMQANETRDVTLSLAVTHNAFAKLDGEHWVTKGGSYIELEDVLPQFGFDSRYVISDEQERKSRGLAPSKLAIPSDRDQLAKEDHAHFEATLSTPLASRQTMVTVGQLQRQWQQEGRQFFHYKTSNKVALQLAMISAQFAIKEARHNGVDIRLYRSPKHDKDDALVLDALTKTMDYFATHLQAYPDKQFTVVELPYFAKAQSFGSAQPGMYLGVENRFFNLDNRGAEKNPLLNGVSHEFAHQFWGFAIDPNHIGGYSMLTEVLCKYIELVMMNKLYGETANLEAIHQAIDRYLRLRPYSHNTERPLFSVGMEPHIYYNKGQHSMHALMGLIGEEKINIALRNLLKDFAYPRKPTSLDLLNLFYQQADNAQKKVIDDLFKRVVFHDFTIHNAKSVQLANGEYETTIDLSTLKFVVNQANNLEEKERIDEEIEVALFTNFPIEKQADRILLTKHLFTQDRSVLKLRSREQPQYVQIDPRRLRIDRTPGDNLFKIEK</sequence>
<proteinExistence type="predicted"/>